<dbReference type="OrthoDB" id="429143at2759"/>
<reference evidence="3 4" key="1">
    <citation type="submission" date="2016-07" db="EMBL/GenBank/DDBJ databases">
        <title>Pervasive Adenine N6-methylation of Active Genes in Fungi.</title>
        <authorList>
            <consortium name="DOE Joint Genome Institute"/>
            <person name="Mondo S.J."/>
            <person name="Dannebaum R.O."/>
            <person name="Kuo R.C."/>
            <person name="Labutti K."/>
            <person name="Haridas S."/>
            <person name="Kuo A."/>
            <person name="Salamov A."/>
            <person name="Ahrendt S.R."/>
            <person name="Lipzen A."/>
            <person name="Sullivan W."/>
            <person name="Andreopoulos W.B."/>
            <person name="Clum A."/>
            <person name="Lindquist E."/>
            <person name="Daum C."/>
            <person name="Ramamoorthy G.K."/>
            <person name="Gryganskyi A."/>
            <person name="Culley D."/>
            <person name="Magnuson J.K."/>
            <person name="James T.Y."/>
            <person name="O'Malley M.A."/>
            <person name="Stajich J.E."/>
            <person name="Spatafora J.W."/>
            <person name="Visel A."/>
            <person name="Grigoriev I.V."/>
        </authorList>
    </citation>
    <scope>NUCLEOTIDE SEQUENCE [LARGE SCALE GENOMIC DNA]</scope>
    <source>
        <strain evidence="3 4">68-887.2</strain>
    </source>
</reference>
<sequence length="474" mass="50622">MLSPSSASSPFGKGVLPPEWAPSPWQQSTREDPLVNHGRADPVPQDADVVIIGSGLAGAVTAYHLLSSSSRPRTVVMLEAREACSGASGRNAGHCRPDAFRGYTNYAAFHGPEQASAILASEKMALANATMFVKHHAIECEFTPRPTVDVCLSQDFVGYASSALDSAKLARVDVSSVAKLEGAAAKEVCRSPDCIAAFQWPAATLNPSKLCYAVHRACFSLGGYSLFTHTPVTSVVPGSVSKTWSVKTTRGAIQTAKVIYATNAYTKLLLPEFEGLITPYKVQAVQLSAPPAGPEAFPRIAPSMSLRYGLHQFYSVAQRPDDSVVLCCAVARPGQTMQQFVGAWDVMDDAKPDDARTRDAVDEFNAAIPGGGYDQPASLEPGKGGFDSAWSGIIGFTPDAVPFIGPIPEKEGQYMIAGFNGHGMARIFHCAPCLADVVLGGMELWDETVPRAFVVTKERVEKLRQGVEERDKLA</sequence>
<dbReference type="AlphaFoldDB" id="A0A1Y2AY09"/>
<protein>
    <submittedName>
        <fullName evidence="3">FAD dependent oxidoreductase</fullName>
    </submittedName>
</protein>
<dbReference type="Pfam" id="PF01266">
    <property type="entry name" value="DAO"/>
    <property type="match status" value="1"/>
</dbReference>
<keyword evidence="4" id="KW-1185">Reference proteome</keyword>
<gene>
    <name evidence="3" type="ORF">BCR39DRAFT_560205</name>
</gene>
<feature type="region of interest" description="Disordered" evidence="1">
    <location>
        <begin position="1"/>
        <end position="41"/>
    </location>
</feature>
<dbReference type="PANTHER" id="PTHR13847:SF260">
    <property type="entry name" value="FAD DEPENDENT OXIDOREDUCTASE DOMAIN-CONTAINING PROTEIN"/>
    <property type="match status" value="1"/>
</dbReference>
<dbReference type="SUPFAM" id="SSF51905">
    <property type="entry name" value="FAD/NAD(P)-binding domain"/>
    <property type="match status" value="1"/>
</dbReference>
<dbReference type="STRING" id="71784.A0A1Y2AY09"/>
<organism evidence="3 4">
    <name type="scientific">Naematelia encephala</name>
    <dbReference type="NCBI Taxonomy" id="71784"/>
    <lineage>
        <taxon>Eukaryota</taxon>
        <taxon>Fungi</taxon>
        <taxon>Dikarya</taxon>
        <taxon>Basidiomycota</taxon>
        <taxon>Agaricomycotina</taxon>
        <taxon>Tremellomycetes</taxon>
        <taxon>Tremellales</taxon>
        <taxon>Naemateliaceae</taxon>
        <taxon>Naematelia</taxon>
    </lineage>
</organism>
<comment type="caution">
    <text evidence="3">The sequence shown here is derived from an EMBL/GenBank/DDBJ whole genome shotgun (WGS) entry which is preliminary data.</text>
</comment>
<proteinExistence type="predicted"/>
<evidence type="ECO:0000259" key="2">
    <source>
        <dbReference type="Pfam" id="PF01266"/>
    </source>
</evidence>
<dbReference type="InParanoid" id="A0A1Y2AY09"/>
<feature type="compositionally biased region" description="Basic and acidic residues" evidence="1">
    <location>
        <begin position="29"/>
        <end position="40"/>
    </location>
</feature>
<dbReference type="PANTHER" id="PTHR13847">
    <property type="entry name" value="SARCOSINE DEHYDROGENASE-RELATED"/>
    <property type="match status" value="1"/>
</dbReference>
<dbReference type="Gene3D" id="3.50.50.60">
    <property type="entry name" value="FAD/NAD(P)-binding domain"/>
    <property type="match status" value="1"/>
</dbReference>
<feature type="domain" description="FAD dependent oxidoreductase" evidence="2">
    <location>
        <begin position="48"/>
        <end position="436"/>
    </location>
</feature>
<evidence type="ECO:0000313" key="4">
    <source>
        <dbReference type="Proteomes" id="UP000193986"/>
    </source>
</evidence>
<name>A0A1Y2AY09_9TREE</name>
<dbReference type="InterPro" id="IPR036188">
    <property type="entry name" value="FAD/NAD-bd_sf"/>
</dbReference>
<accession>A0A1Y2AY09</accession>
<dbReference type="Proteomes" id="UP000193986">
    <property type="component" value="Unassembled WGS sequence"/>
</dbReference>
<dbReference type="Gene3D" id="3.30.9.10">
    <property type="entry name" value="D-Amino Acid Oxidase, subunit A, domain 2"/>
    <property type="match status" value="1"/>
</dbReference>
<evidence type="ECO:0000313" key="3">
    <source>
        <dbReference type="EMBL" id="ORY27107.1"/>
    </source>
</evidence>
<dbReference type="EMBL" id="MCFC01000041">
    <property type="protein sequence ID" value="ORY27107.1"/>
    <property type="molecule type" value="Genomic_DNA"/>
</dbReference>
<evidence type="ECO:0000256" key="1">
    <source>
        <dbReference type="SAM" id="MobiDB-lite"/>
    </source>
</evidence>
<dbReference type="GO" id="GO:0005737">
    <property type="term" value="C:cytoplasm"/>
    <property type="evidence" value="ECO:0007669"/>
    <property type="project" value="TreeGrafter"/>
</dbReference>
<dbReference type="InterPro" id="IPR006076">
    <property type="entry name" value="FAD-dep_OxRdtase"/>
</dbReference>